<gene>
    <name evidence="2" type="ORF">MTR67_034586</name>
</gene>
<dbReference type="InterPro" id="IPR053151">
    <property type="entry name" value="RNase_H-like"/>
</dbReference>
<dbReference type="GO" id="GO:0003676">
    <property type="term" value="F:nucleic acid binding"/>
    <property type="evidence" value="ECO:0007669"/>
    <property type="project" value="InterPro"/>
</dbReference>
<feature type="domain" description="RNase H type-1" evidence="1">
    <location>
        <begin position="54"/>
        <end position="184"/>
    </location>
</feature>
<name>A0AAF0U8Q7_SOLVR</name>
<dbReference type="PANTHER" id="PTHR47723:SF7">
    <property type="entry name" value="RNASE H FAMILY PROTEIN"/>
    <property type="match status" value="1"/>
</dbReference>
<dbReference type="EMBL" id="CP133619">
    <property type="protein sequence ID" value="WMV41201.1"/>
    <property type="molecule type" value="Genomic_DNA"/>
</dbReference>
<dbReference type="PANTHER" id="PTHR47723">
    <property type="entry name" value="OS05G0353850 PROTEIN"/>
    <property type="match status" value="1"/>
</dbReference>
<dbReference type="InterPro" id="IPR002156">
    <property type="entry name" value="RNaseH_domain"/>
</dbReference>
<dbReference type="InterPro" id="IPR044730">
    <property type="entry name" value="RNase_H-like_dom_plant"/>
</dbReference>
<dbReference type="InterPro" id="IPR012337">
    <property type="entry name" value="RNaseH-like_sf"/>
</dbReference>
<dbReference type="Pfam" id="PF13456">
    <property type="entry name" value="RVT_3"/>
    <property type="match status" value="1"/>
</dbReference>
<dbReference type="PROSITE" id="PS50879">
    <property type="entry name" value="RNASE_H_1"/>
    <property type="match status" value="1"/>
</dbReference>
<dbReference type="Proteomes" id="UP001234989">
    <property type="component" value="Chromosome 8"/>
</dbReference>
<dbReference type="CDD" id="cd06222">
    <property type="entry name" value="RNase_H_like"/>
    <property type="match status" value="1"/>
</dbReference>
<dbReference type="InterPro" id="IPR036397">
    <property type="entry name" value="RNaseH_sf"/>
</dbReference>
<dbReference type="AlphaFoldDB" id="A0AAF0U8Q7"/>
<keyword evidence="3" id="KW-1185">Reference proteome</keyword>
<dbReference type="GO" id="GO:0004523">
    <property type="term" value="F:RNA-DNA hybrid ribonuclease activity"/>
    <property type="evidence" value="ECO:0007669"/>
    <property type="project" value="InterPro"/>
</dbReference>
<dbReference type="Gene3D" id="3.30.420.10">
    <property type="entry name" value="Ribonuclease H-like superfamily/Ribonuclease H"/>
    <property type="match status" value="1"/>
</dbReference>
<evidence type="ECO:0000313" key="3">
    <source>
        <dbReference type="Proteomes" id="UP001234989"/>
    </source>
</evidence>
<accession>A0AAF0U8Q7</accession>
<proteinExistence type="predicted"/>
<dbReference type="SUPFAM" id="SSF53098">
    <property type="entry name" value="Ribonuclease H-like"/>
    <property type="match status" value="1"/>
</dbReference>
<sequence>MTRVIYLVLKDINNLLLINSPYIKWPSKWPELIQFAGNCSHDIKITKVSWFKPPTNVVKINSDGSALDNPGKIGAGGIVRDAQGDLIYAYATPLGHGTNNQADIEAAQWGLSWCLNNGFNQVIFEEDSVLVVHWIKQEVAPPWNLQHTVANLKRTCDQFQSFSCNHTFRETNFMADVLSKTSHNSEVPQHYFHVHQLPKKLEDTICWTREKCQILEEER</sequence>
<protein>
    <recommendedName>
        <fullName evidence="1">RNase H type-1 domain-containing protein</fullName>
    </recommendedName>
</protein>
<organism evidence="2 3">
    <name type="scientific">Solanum verrucosum</name>
    <dbReference type="NCBI Taxonomy" id="315347"/>
    <lineage>
        <taxon>Eukaryota</taxon>
        <taxon>Viridiplantae</taxon>
        <taxon>Streptophyta</taxon>
        <taxon>Embryophyta</taxon>
        <taxon>Tracheophyta</taxon>
        <taxon>Spermatophyta</taxon>
        <taxon>Magnoliopsida</taxon>
        <taxon>eudicotyledons</taxon>
        <taxon>Gunneridae</taxon>
        <taxon>Pentapetalae</taxon>
        <taxon>asterids</taxon>
        <taxon>lamiids</taxon>
        <taxon>Solanales</taxon>
        <taxon>Solanaceae</taxon>
        <taxon>Solanoideae</taxon>
        <taxon>Solaneae</taxon>
        <taxon>Solanum</taxon>
    </lineage>
</organism>
<evidence type="ECO:0000313" key="2">
    <source>
        <dbReference type="EMBL" id="WMV41201.1"/>
    </source>
</evidence>
<reference evidence="2" key="1">
    <citation type="submission" date="2023-08" db="EMBL/GenBank/DDBJ databases">
        <title>A de novo genome assembly of Solanum verrucosum Schlechtendal, a Mexican diploid species geographically isolated from the other diploid A-genome species in potato relatives.</title>
        <authorList>
            <person name="Hosaka K."/>
        </authorList>
    </citation>
    <scope>NUCLEOTIDE SEQUENCE</scope>
    <source>
        <tissue evidence="2">Young leaves</tissue>
    </source>
</reference>
<evidence type="ECO:0000259" key="1">
    <source>
        <dbReference type="PROSITE" id="PS50879"/>
    </source>
</evidence>